<accession>A0AAJ5W7J2</accession>
<dbReference type="Pfam" id="PF25917">
    <property type="entry name" value="BSH_RND"/>
    <property type="match status" value="1"/>
</dbReference>
<dbReference type="InterPro" id="IPR050739">
    <property type="entry name" value="MFP"/>
</dbReference>
<gene>
    <name evidence="9" type="ORF">P0Y49_17560</name>
</gene>
<feature type="coiled-coil region" evidence="5">
    <location>
        <begin position="94"/>
        <end position="149"/>
    </location>
</feature>
<dbReference type="Gene3D" id="2.40.50.100">
    <property type="match status" value="1"/>
</dbReference>
<organism evidence="9 10">
    <name type="scientific">Candidatus Pedobacter colombiensis</name>
    <dbReference type="NCBI Taxonomy" id="3121371"/>
    <lineage>
        <taxon>Bacteria</taxon>
        <taxon>Pseudomonadati</taxon>
        <taxon>Bacteroidota</taxon>
        <taxon>Sphingobacteriia</taxon>
        <taxon>Sphingobacteriales</taxon>
        <taxon>Sphingobacteriaceae</taxon>
        <taxon>Pedobacter</taxon>
    </lineage>
</organism>
<evidence type="ECO:0000256" key="2">
    <source>
        <dbReference type="ARBA" id="ARBA00022692"/>
    </source>
</evidence>
<keyword evidence="3 6" id="KW-1133">Transmembrane helix</keyword>
<evidence type="ECO:0000256" key="1">
    <source>
        <dbReference type="ARBA" id="ARBA00004167"/>
    </source>
</evidence>
<protein>
    <submittedName>
        <fullName evidence="9">HlyD family secretion protein</fullName>
    </submittedName>
</protein>
<dbReference type="Gene3D" id="2.40.30.170">
    <property type="match status" value="1"/>
</dbReference>
<dbReference type="EMBL" id="CP119313">
    <property type="protein sequence ID" value="WEK18598.1"/>
    <property type="molecule type" value="Genomic_DNA"/>
</dbReference>
<dbReference type="Proteomes" id="UP001214530">
    <property type="component" value="Chromosome"/>
</dbReference>
<name>A0AAJ5W7J2_9SPHI</name>
<reference evidence="9" key="1">
    <citation type="submission" date="2023-03" db="EMBL/GenBank/DDBJ databases">
        <title>Andean soil-derived lignocellulolytic bacterial consortium as a source of novel taxa and putative plastic-active enzymes.</title>
        <authorList>
            <person name="Diaz-Garcia L."/>
            <person name="Chuvochina M."/>
            <person name="Feuerriegel G."/>
            <person name="Bunk B."/>
            <person name="Sproer C."/>
            <person name="Streit W.R."/>
            <person name="Rodriguez L.M."/>
            <person name="Overmann J."/>
            <person name="Jimenez D.J."/>
        </authorList>
    </citation>
    <scope>NUCLEOTIDE SEQUENCE</scope>
    <source>
        <strain evidence="9">MAG 3858</strain>
    </source>
</reference>
<dbReference type="GO" id="GO:0055085">
    <property type="term" value="P:transmembrane transport"/>
    <property type="evidence" value="ECO:0007669"/>
    <property type="project" value="InterPro"/>
</dbReference>
<dbReference type="PANTHER" id="PTHR30386:SF26">
    <property type="entry name" value="TRANSPORT PROTEIN COMB"/>
    <property type="match status" value="1"/>
</dbReference>
<dbReference type="SUPFAM" id="SSF111369">
    <property type="entry name" value="HlyD-like secretion proteins"/>
    <property type="match status" value="2"/>
</dbReference>
<keyword evidence="5" id="KW-0175">Coiled coil</keyword>
<dbReference type="InterPro" id="IPR058634">
    <property type="entry name" value="AaeA-lik-b-barrel"/>
</dbReference>
<proteinExistence type="predicted"/>
<feature type="domain" description="Multidrug resistance protein MdtA-like barrel-sandwich hybrid" evidence="7">
    <location>
        <begin position="57"/>
        <end position="250"/>
    </location>
</feature>
<keyword evidence="2 6" id="KW-0812">Transmembrane</keyword>
<dbReference type="GO" id="GO:0016020">
    <property type="term" value="C:membrane"/>
    <property type="evidence" value="ECO:0007669"/>
    <property type="project" value="UniProtKB-SubCell"/>
</dbReference>
<sequence length="350" mass="38858">MSAKKAPKSHSPFHLLFTILASLIAASGIIMGIWFFIFYNNNEETNDAQIDQYVTPVATRISGYVKEVRYIENQFVRKGDTLIIIDGNEYKSHLDQAQADIAYTKENVTVLQKNVATTQSNIGIKQSELDAANSELWKTEQEYKRYTALFKADATTAQQVELMKSNYESAVANHHKILQAIKTAKLNTLEASAKVPAARTLVGAKKAAVDYAALYLSYTFITAPYDGWVGKKTVQPGQLIKEGQTLVSVVSKEKWVMANYKETQIGKITVGQRVTFKADASGDRVFNGTIESFSPASGARFSLLPPDNATGNFVKIEQRIPVRIKLTDPEKETNFLRAGMNVIVIANHQH</sequence>
<evidence type="ECO:0000313" key="10">
    <source>
        <dbReference type="Proteomes" id="UP001214530"/>
    </source>
</evidence>
<feature type="domain" description="p-hydroxybenzoic acid efflux pump subunit AaeA-like beta-barrel" evidence="8">
    <location>
        <begin position="256"/>
        <end position="345"/>
    </location>
</feature>
<dbReference type="Pfam" id="PF25963">
    <property type="entry name" value="Beta-barrel_AAEA"/>
    <property type="match status" value="1"/>
</dbReference>
<evidence type="ECO:0000256" key="4">
    <source>
        <dbReference type="ARBA" id="ARBA00023136"/>
    </source>
</evidence>
<evidence type="ECO:0000259" key="8">
    <source>
        <dbReference type="Pfam" id="PF25963"/>
    </source>
</evidence>
<keyword evidence="4 6" id="KW-0472">Membrane</keyword>
<dbReference type="AlphaFoldDB" id="A0AAJ5W7J2"/>
<evidence type="ECO:0000256" key="6">
    <source>
        <dbReference type="SAM" id="Phobius"/>
    </source>
</evidence>
<evidence type="ECO:0000313" key="9">
    <source>
        <dbReference type="EMBL" id="WEK18598.1"/>
    </source>
</evidence>
<dbReference type="Gene3D" id="1.10.287.470">
    <property type="entry name" value="Helix hairpin bin"/>
    <property type="match status" value="1"/>
</dbReference>
<comment type="subcellular location">
    <subcellularLocation>
        <location evidence="1">Membrane</location>
        <topology evidence="1">Single-pass membrane protein</topology>
    </subcellularLocation>
</comment>
<evidence type="ECO:0000256" key="3">
    <source>
        <dbReference type="ARBA" id="ARBA00022989"/>
    </source>
</evidence>
<dbReference type="PANTHER" id="PTHR30386">
    <property type="entry name" value="MEMBRANE FUSION SUBUNIT OF EMRAB-TOLC MULTIDRUG EFFLUX PUMP"/>
    <property type="match status" value="1"/>
</dbReference>
<evidence type="ECO:0000259" key="7">
    <source>
        <dbReference type="Pfam" id="PF25917"/>
    </source>
</evidence>
<feature type="transmembrane region" description="Helical" evidence="6">
    <location>
        <begin position="12"/>
        <end position="39"/>
    </location>
</feature>
<dbReference type="InterPro" id="IPR058625">
    <property type="entry name" value="MdtA-like_BSH"/>
</dbReference>
<evidence type="ECO:0000256" key="5">
    <source>
        <dbReference type="SAM" id="Coils"/>
    </source>
</evidence>